<dbReference type="GO" id="GO:0007165">
    <property type="term" value="P:signal transduction"/>
    <property type="evidence" value="ECO:0007669"/>
    <property type="project" value="InterPro"/>
</dbReference>
<sequence length="326" mass="37041">MWDFFLSHAQRDTSAHALGMYHTLTSEPHQRKVWLDGKMEWQDEAAMEEGIKNSKAIIAIFSESFPSSPYCRKELMWAIQYEKPVIPVIPSTMQSHIGRLVQKLPPHLRGIGTIEFIPLDRSKTERFEFGIAELVQRAERSTVAVLRQPRKSIVDEMQHEDGGRSKRVLETLQAIANSRFLEEYDKVLKALGQLPTSLLCLPDPKYKNLSTEGFPEPGYVHLNVEYPGVQAIHREPWIFLVNNFLTEEECGAALSKCYNGALQSGWASAQLAGQADHGHARVCDSLGMPHQEAPNIIAKYAKLFEMPSPHFESLQLIKYEWRSQAN</sequence>
<protein>
    <recommendedName>
        <fullName evidence="1">TIR domain-containing protein</fullName>
    </recommendedName>
</protein>
<reference evidence="2 3" key="1">
    <citation type="journal article" date="2024" name="Science">
        <title>Giant polyketide synthase enzymes in the biosynthesis of giant marine polyether toxins.</title>
        <authorList>
            <person name="Fallon T.R."/>
            <person name="Shende V.V."/>
            <person name="Wierzbicki I.H."/>
            <person name="Pendleton A.L."/>
            <person name="Watervoot N.F."/>
            <person name="Auber R.P."/>
            <person name="Gonzalez D.J."/>
            <person name="Wisecaver J.H."/>
            <person name="Moore B.S."/>
        </authorList>
    </citation>
    <scope>NUCLEOTIDE SEQUENCE [LARGE SCALE GENOMIC DNA]</scope>
    <source>
        <strain evidence="2 3">12B1</strain>
    </source>
</reference>
<dbReference type="SMART" id="SM00255">
    <property type="entry name" value="TIR"/>
    <property type="match status" value="1"/>
</dbReference>
<organism evidence="2 3">
    <name type="scientific">Prymnesium parvum</name>
    <name type="common">Toxic golden alga</name>
    <dbReference type="NCBI Taxonomy" id="97485"/>
    <lineage>
        <taxon>Eukaryota</taxon>
        <taxon>Haptista</taxon>
        <taxon>Haptophyta</taxon>
        <taxon>Prymnesiophyceae</taxon>
        <taxon>Prymnesiales</taxon>
        <taxon>Prymnesiaceae</taxon>
        <taxon>Prymnesium</taxon>
    </lineage>
</organism>
<dbReference type="InterPro" id="IPR035897">
    <property type="entry name" value="Toll_tir_struct_dom_sf"/>
</dbReference>
<dbReference type="EMBL" id="JBGBPQ010000012">
    <property type="protein sequence ID" value="KAL1514474.1"/>
    <property type="molecule type" value="Genomic_DNA"/>
</dbReference>
<comment type="caution">
    <text evidence="2">The sequence shown here is derived from an EMBL/GenBank/DDBJ whole genome shotgun (WGS) entry which is preliminary data.</text>
</comment>
<dbReference type="AlphaFoldDB" id="A0AB34J501"/>
<evidence type="ECO:0000259" key="1">
    <source>
        <dbReference type="SMART" id="SM00255"/>
    </source>
</evidence>
<evidence type="ECO:0000313" key="2">
    <source>
        <dbReference type="EMBL" id="KAL1514474.1"/>
    </source>
</evidence>
<dbReference type="SUPFAM" id="SSF52200">
    <property type="entry name" value="Toll/Interleukin receptor TIR domain"/>
    <property type="match status" value="1"/>
</dbReference>
<evidence type="ECO:0000313" key="3">
    <source>
        <dbReference type="Proteomes" id="UP001515480"/>
    </source>
</evidence>
<dbReference type="InterPro" id="IPR000157">
    <property type="entry name" value="TIR_dom"/>
</dbReference>
<dbReference type="Pfam" id="PF13676">
    <property type="entry name" value="TIR_2"/>
    <property type="match status" value="1"/>
</dbReference>
<keyword evidence="3" id="KW-1185">Reference proteome</keyword>
<dbReference type="Proteomes" id="UP001515480">
    <property type="component" value="Unassembled WGS sequence"/>
</dbReference>
<proteinExistence type="predicted"/>
<accession>A0AB34J501</accession>
<name>A0AB34J501_PRYPA</name>
<dbReference type="Gene3D" id="2.60.120.620">
    <property type="entry name" value="q2cbj1_9rhob like domain"/>
    <property type="match status" value="1"/>
</dbReference>
<feature type="domain" description="TIR" evidence="1">
    <location>
        <begin position="1"/>
        <end position="175"/>
    </location>
</feature>
<gene>
    <name evidence="2" type="ORF">AB1Y20_003573</name>
</gene>
<dbReference type="Gene3D" id="3.40.50.10140">
    <property type="entry name" value="Toll/interleukin-1 receptor homology (TIR) domain"/>
    <property type="match status" value="1"/>
</dbReference>